<dbReference type="SMART" id="SM00360">
    <property type="entry name" value="RRM"/>
    <property type="match status" value="3"/>
</dbReference>
<evidence type="ECO:0000256" key="3">
    <source>
        <dbReference type="PROSITE-ProRule" id="PRU00176"/>
    </source>
</evidence>
<dbReference type="GO" id="GO:0005737">
    <property type="term" value="C:cytoplasm"/>
    <property type="evidence" value="ECO:0007669"/>
    <property type="project" value="EnsemblFungi"/>
</dbReference>
<accession>S9RLT0</accession>
<keyword evidence="1" id="KW-0677">Repeat</keyword>
<reference evidence="6 7" key="1">
    <citation type="journal article" date="2011" name="Science">
        <title>Comparative functional genomics of the fission yeasts.</title>
        <authorList>
            <person name="Rhind N."/>
            <person name="Chen Z."/>
            <person name="Yassour M."/>
            <person name="Thompson D.A."/>
            <person name="Haas B.J."/>
            <person name="Habib N."/>
            <person name="Wapinski I."/>
            <person name="Roy S."/>
            <person name="Lin M.F."/>
            <person name="Heiman D.I."/>
            <person name="Young S.K."/>
            <person name="Furuya K."/>
            <person name="Guo Y."/>
            <person name="Pidoux A."/>
            <person name="Chen H.M."/>
            <person name="Robbertse B."/>
            <person name="Goldberg J.M."/>
            <person name="Aoki K."/>
            <person name="Bayne E.H."/>
            <person name="Berlin A.M."/>
            <person name="Desjardins C.A."/>
            <person name="Dobbs E."/>
            <person name="Dukaj L."/>
            <person name="Fan L."/>
            <person name="FitzGerald M.G."/>
            <person name="French C."/>
            <person name="Gujja S."/>
            <person name="Hansen K."/>
            <person name="Keifenheim D."/>
            <person name="Levin J.Z."/>
            <person name="Mosher R.A."/>
            <person name="Mueller C.A."/>
            <person name="Pfiffner J."/>
            <person name="Priest M."/>
            <person name="Russ C."/>
            <person name="Smialowska A."/>
            <person name="Swoboda P."/>
            <person name="Sykes S.M."/>
            <person name="Vaughn M."/>
            <person name="Vengrova S."/>
            <person name="Yoder R."/>
            <person name="Zeng Q."/>
            <person name="Allshire R."/>
            <person name="Baulcombe D."/>
            <person name="Birren B.W."/>
            <person name="Brown W."/>
            <person name="Ekwall K."/>
            <person name="Kellis M."/>
            <person name="Leatherwood J."/>
            <person name="Levin H."/>
            <person name="Margalit H."/>
            <person name="Martienssen R."/>
            <person name="Nieduszynski C.A."/>
            <person name="Spatafora J.W."/>
            <person name="Friedman N."/>
            <person name="Dalgaard J.Z."/>
            <person name="Baumann P."/>
            <person name="Niki H."/>
            <person name="Regev A."/>
            <person name="Nusbaum C."/>
        </authorList>
    </citation>
    <scope>NUCLEOTIDE SEQUENCE [LARGE SCALE GENOMIC DNA]</scope>
    <source>
        <strain evidence="7">yFS286</strain>
    </source>
</reference>
<dbReference type="eggNOG" id="KOG0118">
    <property type="taxonomic scope" value="Eukaryota"/>
</dbReference>
<sequence>MKEEQRTQDTIKKQKNRDLSIYIGNLPHGCQALNVINLCKPYGNVMEAHVLSRKKRKNVNIKGSALFAFVYVETQACVDAIVQALHCSLYEGNRLIVEKRHPAKPAICKFAQIQEKEDPSLSKLDSQYKDALCLKDMQLKQVEDDSRKHLKYENVQGQGGEHEIIKKDRSGTVYSSIEREAREPNISFTSGDENNLFSLQVSPLNLPNFTDGSSIAQNEINTLQSNTEPPFEPPFINNYQFLPSIPLDKLFHSEALENPIMVIGILNVPKQTSPVDLYEDFSQYGKILGAAINQTPNPDQTLYAELAVNSHEDCSKIIASFKNFLYKGTQLQFFVKQPRQRQIPPTVVPSTQSTLAPLPLMPFEPIASMEPPVAMIPLPPPPPFVSPPVPMPTGLNAVDNNTPPALDPCNLFVKNIDDDVVGNSEQFEEFFSQFGRVKSCVLASYPNTGISKGYGFVSYNHPSEAMQAISFLNNTYVGKKRIFVSFAEKKEERKKRLNALFNQEPTLTSPAVQLPTQPIPFDIYSQYMAAPPPPSTPMANPPVLMPGIDQVKPNQNNENEYNVKPNLKTSKRNPKQSNALSSLTNMVN</sequence>
<organism evidence="6 7">
    <name type="scientific">Schizosaccharomyces octosporus (strain yFS286)</name>
    <name type="common">Fission yeast</name>
    <name type="synonym">Octosporomyces octosporus</name>
    <dbReference type="NCBI Taxonomy" id="483514"/>
    <lineage>
        <taxon>Eukaryota</taxon>
        <taxon>Fungi</taxon>
        <taxon>Dikarya</taxon>
        <taxon>Ascomycota</taxon>
        <taxon>Taphrinomycotina</taxon>
        <taxon>Schizosaccharomycetes</taxon>
        <taxon>Schizosaccharomycetales</taxon>
        <taxon>Schizosaccharomycetaceae</taxon>
        <taxon>Schizosaccharomyces</taxon>
    </lineage>
</organism>
<keyword evidence="7" id="KW-1185">Reference proteome</keyword>
<evidence type="ECO:0000259" key="5">
    <source>
        <dbReference type="PROSITE" id="PS50102"/>
    </source>
</evidence>
<dbReference type="GO" id="GO:0005628">
    <property type="term" value="C:prospore membrane"/>
    <property type="evidence" value="ECO:0007669"/>
    <property type="project" value="EnsemblFungi"/>
</dbReference>
<evidence type="ECO:0000313" key="7">
    <source>
        <dbReference type="Proteomes" id="UP000016088"/>
    </source>
</evidence>
<feature type="region of interest" description="Disordered" evidence="4">
    <location>
        <begin position="548"/>
        <end position="588"/>
    </location>
</feature>
<dbReference type="HOGENOM" id="CLU_463928_0_0_1"/>
<dbReference type="InterPro" id="IPR000504">
    <property type="entry name" value="RRM_dom"/>
</dbReference>
<dbReference type="CDD" id="cd21621">
    <property type="entry name" value="RRM2_Crp79_Mug28"/>
    <property type="match status" value="1"/>
</dbReference>
<dbReference type="InterPro" id="IPR012677">
    <property type="entry name" value="Nucleotide-bd_a/b_plait_sf"/>
</dbReference>
<keyword evidence="2 3" id="KW-0694">RNA-binding</keyword>
<feature type="domain" description="RRM" evidence="5">
    <location>
        <begin position="19"/>
        <end position="102"/>
    </location>
</feature>
<dbReference type="Proteomes" id="UP000016088">
    <property type="component" value="Unassembled WGS sequence"/>
</dbReference>
<dbReference type="SUPFAM" id="SSF54928">
    <property type="entry name" value="RNA-binding domain, RBD"/>
    <property type="match status" value="2"/>
</dbReference>
<evidence type="ECO:0000256" key="2">
    <source>
        <dbReference type="ARBA" id="ARBA00022884"/>
    </source>
</evidence>
<proteinExistence type="predicted"/>
<name>S9RLT0_SCHOY</name>
<dbReference type="PROSITE" id="PS50102">
    <property type="entry name" value="RRM"/>
    <property type="match status" value="2"/>
</dbReference>
<dbReference type="RefSeq" id="XP_013016360.1">
    <property type="nucleotide sequence ID" value="XM_013160906.1"/>
</dbReference>
<protein>
    <submittedName>
        <fullName evidence="6">RNA-binding protein Mug28</fullName>
    </submittedName>
</protein>
<gene>
    <name evidence="6" type="ORF">SOCG_02413</name>
</gene>
<dbReference type="PANTHER" id="PTHR24012">
    <property type="entry name" value="RNA BINDING PROTEIN"/>
    <property type="match status" value="1"/>
</dbReference>
<dbReference type="AlphaFoldDB" id="S9RLT0"/>
<evidence type="ECO:0000256" key="1">
    <source>
        <dbReference type="ARBA" id="ARBA00022737"/>
    </source>
</evidence>
<dbReference type="EMBL" id="KE503206">
    <property type="protein sequence ID" value="EPX74934.1"/>
    <property type="molecule type" value="Genomic_DNA"/>
</dbReference>
<dbReference type="GeneID" id="25031390"/>
<dbReference type="GO" id="GO:0005634">
    <property type="term" value="C:nucleus"/>
    <property type="evidence" value="ECO:0007669"/>
    <property type="project" value="EnsemblFungi"/>
</dbReference>
<dbReference type="InterPro" id="IPR035979">
    <property type="entry name" value="RBD_domain_sf"/>
</dbReference>
<dbReference type="Gene3D" id="3.30.70.330">
    <property type="match status" value="2"/>
</dbReference>
<dbReference type="CDD" id="cd21620">
    <property type="entry name" value="RRM1_Mug28"/>
    <property type="match status" value="1"/>
</dbReference>
<dbReference type="Pfam" id="PF00076">
    <property type="entry name" value="RRM_1"/>
    <property type="match status" value="1"/>
</dbReference>
<dbReference type="VEuPathDB" id="FungiDB:SOCG_02413"/>
<evidence type="ECO:0000256" key="4">
    <source>
        <dbReference type="SAM" id="MobiDB-lite"/>
    </source>
</evidence>
<feature type="domain" description="RRM" evidence="5">
    <location>
        <begin position="409"/>
        <end position="489"/>
    </location>
</feature>
<feature type="compositionally biased region" description="Polar residues" evidence="4">
    <location>
        <begin position="575"/>
        <end position="588"/>
    </location>
</feature>
<dbReference type="OMA" id="HPSEAMQ"/>
<dbReference type="GO" id="GO:0003723">
    <property type="term" value="F:RNA binding"/>
    <property type="evidence" value="ECO:0007669"/>
    <property type="project" value="UniProtKB-UniRule"/>
</dbReference>
<evidence type="ECO:0000313" key="6">
    <source>
        <dbReference type="EMBL" id="EPX74934.1"/>
    </source>
</evidence>
<dbReference type="OrthoDB" id="439808at2759"/>